<evidence type="ECO:0000256" key="5">
    <source>
        <dbReference type="ARBA" id="ARBA00022692"/>
    </source>
</evidence>
<feature type="transmembrane region" description="Helical" evidence="8">
    <location>
        <begin position="12"/>
        <end position="30"/>
    </location>
</feature>
<organism evidence="10 11">
    <name type="scientific">Methylomonas koyamae</name>
    <dbReference type="NCBI Taxonomy" id="702114"/>
    <lineage>
        <taxon>Bacteria</taxon>
        <taxon>Pseudomonadati</taxon>
        <taxon>Pseudomonadota</taxon>
        <taxon>Gammaproteobacteria</taxon>
        <taxon>Methylococcales</taxon>
        <taxon>Methylococcaceae</taxon>
        <taxon>Methylomonas</taxon>
    </lineage>
</organism>
<dbReference type="InterPro" id="IPR038731">
    <property type="entry name" value="RgtA/B/C-like"/>
</dbReference>
<name>A0A177N3A6_9GAMM</name>
<feature type="transmembrane region" description="Helical" evidence="8">
    <location>
        <begin position="293"/>
        <end position="312"/>
    </location>
</feature>
<feature type="transmembrane region" description="Helical" evidence="8">
    <location>
        <begin position="406"/>
        <end position="425"/>
    </location>
</feature>
<dbReference type="Pfam" id="PF13231">
    <property type="entry name" value="PMT_2"/>
    <property type="match status" value="1"/>
</dbReference>
<dbReference type="PANTHER" id="PTHR33908">
    <property type="entry name" value="MANNOSYLTRANSFERASE YKCB-RELATED"/>
    <property type="match status" value="1"/>
</dbReference>
<feature type="transmembrane region" description="Helical" evidence="8">
    <location>
        <begin position="261"/>
        <end position="281"/>
    </location>
</feature>
<evidence type="ECO:0000259" key="9">
    <source>
        <dbReference type="Pfam" id="PF13231"/>
    </source>
</evidence>
<evidence type="ECO:0000256" key="1">
    <source>
        <dbReference type="ARBA" id="ARBA00004651"/>
    </source>
</evidence>
<dbReference type="STRING" id="702114.A1355_14980"/>
<dbReference type="OrthoDB" id="9775035at2"/>
<protein>
    <submittedName>
        <fullName evidence="10">Glycosyltransferase</fullName>
    </submittedName>
</protein>
<feature type="transmembrane region" description="Helical" evidence="8">
    <location>
        <begin position="83"/>
        <end position="100"/>
    </location>
</feature>
<evidence type="ECO:0000313" key="11">
    <source>
        <dbReference type="Proteomes" id="UP000077628"/>
    </source>
</evidence>
<comment type="subcellular location">
    <subcellularLocation>
        <location evidence="1">Cell membrane</location>
        <topology evidence="1">Multi-pass membrane protein</topology>
    </subcellularLocation>
</comment>
<feature type="transmembrane region" description="Helical" evidence="8">
    <location>
        <begin position="319"/>
        <end position="336"/>
    </location>
</feature>
<evidence type="ECO:0000256" key="4">
    <source>
        <dbReference type="ARBA" id="ARBA00022679"/>
    </source>
</evidence>
<evidence type="ECO:0000313" key="10">
    <source>
        <dbReference type="EMBL" id="OAI11953.1"/>
    </source>
</evidence>
<feature type="transmembrane region" description="Helical" evidence="8">
    <location>
        <begin position="137"/>
        <end position="156"/>
    </location>
</feature>
<keyword evidence="11" id="KW-1185">Reference proteome</keyword>
<dbReference type="GO" id="GO:0016763">
    <property type="term" value="F:pentosyltransferase activity"/>
    <property type="evidence" value="ECO:0007669"/>
    <property type="project" value="TreeGrafter"/>
</dbReference>
<dbReference type="AlphaFoldDB" id="A0A177N3A6"/>
<proteinExistence type="predicted"/>
<dbReference type="GO" id="GO:0005886">
    <property type="term" value="C:plasma membrane"/>
    <property type="evidence" value="ECO:0007669"/>
    <property type="project" value="UniProtKB-SubCell"/>
</dbReference>
<sequence>MTDRHLFFARWGVYPLWLLLTVTVFFRAPIPIDETRYLSVAWEMWLRGDFLVPHLNGASYSHKPPLLFWLMQAGWAVFGVNDWWPRLVGPLAALANLVLLRRLAQALWPERRGVAGLAPWILISTLLWTLFASSTMFDVLLTDCVLLVLLGVLAAARGGGWQAWGLAGLGLGLGILAKGPVVLLHVLPTALAVGFWADRRRPTYSNWSLGVIGAVLVGAALALSWAIPAAQAGGEEYSRAILWHQTADRTVGTKIHTRSPFWYLLFLPLFLFPWGYAPRFWRNLRAMRLGEDAGARFCLIWFGATFIVFSAVPSKQIHYLLPAMPAFALFAARVWDESGQARSRYTEMVIPGLLLAVGAFLLAMPTIPGLAKWSWVRALQADWGASVLLIAAGLGLWTWHRQRLSPFAASAALVLSVAIGFVCFFRDNGAAYDLSPTARQVKNFADTGGPCVYVGNYQGQLNFLGKLSRPLPVIPAERAKAWAAEHPDGYLVSLENQPPGSEFLVQRHREYWLVVRRADRVGEIKAL</sequence>
<evidence type="ECO:0000256" key="6">
    <source>
        <dbReference type="ARBA" id="ARBA00022989"/>
    </source>
</evidence>
<keyword evidence="2" id="KW-1003">Cell membrane</keyword>
<dbReference type="RefSeq" id="WP_064031553.1">
    <property type="nucleotide sequence ID" value="NZ_LUUK01000225.1"/>
</dbReference>
<keyword evidence="7 8" id="KW-0472">Membrane</keyword>
<comment type="caution">
    <text evidence="10">The sequence shown here is derived from an EMBL/GenBank/DDBJ whole genome shotgun (WGS) entry which is preliminary data.</text>
</comment>
<feature type="transmembrane region" description="Helical" evidence="8">
    <location>
        <begin position="383"/>
        <end position="400"/>
    </location>
</feature>
<feature type="transmembrane region" description="Helical" evidence="8">
    <location>
        <begin position="112"/>
        <end position="131"/>
    </location>
</feature>
<feature type="transmembrane region" description="Helical" evidence="8">
    <location>
        <begin position="207"/>
        <end position="227"/>
    </location>
</feature>
<keyword evidence="6 8" id="KW-1133">Transmembrane helix</keyword>
<reference evidence="11" key="1">
    <citation type="submission" date="2016-03" db="EMBL/GenBank/DDBJ databases">
        <authorList>
            <person name="Heylen K."/>
            <person name="De Vos P."/>
            <person name="Vekeman B."/>
        </authorList>
    </citation>
    <scope>NUCLEOTIDE SEQUENCE [LARGE SCALE GENOMIC DNA]</scope>
    <source>
        <strain evidence="11">R-45383</strain>
    </source>
</reference>
<dbReference type="GO" id="GO:0010041">
    <property type="term" value="P:response to iron(III) ion"/>
    <property type="evidence" value="ECO:0007669"/>
    <property type="project" value="TreeGrafter"/>
</dbReference>
<dbReference type="Proteomes" id="UP000077628">
    <property type="component" value="Unassembled WGS sequence"/>
</dbReference>
<dbReference type="EMBL" id="LUUK01000225">
    <property type="protein sequence ID" value="OAI11953.1"/>
    <property type="molecule type" value="Genomic_DNA"/>
</dbReference>
<dbReference type="InterPro" id="IPR050297">
    <property type="entry name" value="LipidA_mod_glycosyltrf_83"/>
</dbReference>
<dbReference type="PANTHER" id="PTHR33908:SF3">
    <property type="entry name" value="UNDECAPRENYL PHOSPHATE-ALPHA-4-AMINO-4-DEOXY-L-ARABINOSE ARABINOSYL TRANSFERASE"/>
    <property type="match status" value="1"/>
</dbReference>
<accession>A0A177N3A6</accession>
<evidence type="ECO:0000256" key="3">
    <source>
        <dbReference type="ARBA" id="ARBA00022676"/>
    </source>
</evidence>
<gene>
    <name evidence="10" type="ORF">A1355_14980</name>
</gene>
<feature type="domain" description="Glycosyltransferase RgtA/B/C/D-like" evidence="9">
    <location>
        <begin position="62"/>
        <end position="225"/>
    </location>
</feature>
<dbReference type="GO" id="GO:0009103">
    <property type="term" value="P:lipopolysaccharide biosynthetic process"/>
    <property type="evidence" value="ECO:0007669"/>
    <property type="project" value="TreeGrafter"/>
</dbReference>
<keyword evidence="5 8" id="KW-0812">Transmembrane</keyword>
<feature type="transmembrane region" description="Helical" evidence="8">
    <location>
        <begin position="348"/>
        <end position="371"/>
    </location>
</feature>
<evidence type="ECO:0000256" key="7">
    <source>
        <dbReference type="ARBA" id="ARBA00023136"/>
    </source>
</evidence>
<feature type="transmembrane region" description="Helical" evidence="8">
    <location>
        <begin position="163"/>
        <end position="187"/>
    </location>
</feature>
<evidence type="ECO:0000256" key="8">
    <source>
        <dbReference type="SAM" id="Phobius"/>
    </source>
</evidence>
<evidence type="ECO:0000256" key="2">
    <source>
        <dbReference type="ARBA" id="ARBA00022475"/>
    </source>
</evidence>
<keyword evidence="3" id="KW-0328">Glycosyltransferase</keyword>
<keyword evidence="4 10" id="KW-0808">Transferase</keyword>